<dbReference type="GO" id="GO:0080044">
    <property type="term" value="F:quercetin 7-O-glucosyltransferase activity"/>
    <property type="evidence" value="ECO:0007669"/>
    <property type="project" value="TreeGrafter"/>
</dbReference>
<dbReference type="PANTHER" id="PTHR11926">
    <property type="entry name" value="GLUCOSYL/GLUCURONOSYL TRANSFERASES"/>
    <property type="match status" value="1"/>
</dbReference>
<dbReference type="AlphaFoldDB" id="A0A6A6N4A9"/>
<reference evidence="2 3" key="1">
    <citation type="journal article" date="2020" name="Mol. Plant">
        <title>The Chromosome-Based Rubber Tree Genome Provides New Insights into Spurge Genome Evolution and Rubber Biosynthesis.</title>
        <authorList>
            <person name="Liu J."/>
            <person name="Shi C."/>
            <person name="Shi C.C."/>
            <person name="Li W."/>
            <person name="Zhang Q.J."/>
            <person name="Zhang Y."/>
            <person name="Li K."/>
            <person name="Lu H.F."/>
            <person name="Shi C."/>
            <person name="Zhu S.T."/>
            <person name="Xiao Z.Y."/>
            <person name="Nan H."/>
            <person name="Yue Y."/>
            <person name="Zhu X.G."/>
            <person name="Wu Y."/>
            <person name="Hong X.N."/>
            <person name="Fan G.Y."/>
            <person name="Tong Y."/>
            <person name="Zhang D."/>
            <person name="Mao C.L."/>
            <person name="Liu Y.L."/>
            <person name="Hao S.J."/>
            <person name="Liu W.Q."/>
            <person name="Lv M.Q."/>
            <person name="Zhang H.B."/>
            <person name="Liu Y."/>
            <person name="Hu-Tang G.R."/>
            <person name="Wang J.P."/>
            <person name="Wang J.H."/>
            <person name="Sun Y.H."/>
            <person name="Ni S.B."/>
            <person name="Chen W.B."/>
            <person name="Zhang X.C."/>
            <person name="Jiao Y.N."/>
            <person name="Eichler E.E."/>
            <person name="Li G.H."/>
            <person name="Liu X."/>
            <person name="Gao L.Z."/>
        </authorList>
    </citation>
    <scope>NUCLEOTIDE SEQUENCE [LARGE SCALE GENOMIC DNA]</scope>
    <source>
        <strain evidence="3">cv. GT1</strain>
        <tissue evidence="2">Leaf</tissue>
    </source>
</reference>
<dbReference type="EMBL" id="JAAGAX010000003">
    <property type="protein sequence ID" value="KAF2318989.1"/>
    <property type="molecule type" value="Genomic_DNA"/>
</dbReference>
<protein>
    <submittedName>
        <fullName evidence="2">Uncharacterized protein</fullName>
    </submittedName>
</protein>
<sequence length="226" mass="25896">MEQSSSNPASATTPHVLIFPCPAQGHVNSMLKLAELLSLAGLKLFFLNTNRIQERLTHFADVEARFAKYPGFQFITIPDCLPEDYQQKRNKLEVIKSLEVKSKPILKRLLIETRPPPARTSYKSDTTDPYLLMMVNEAMQSPRAQALILNTFEDLEAPILSEIRNHRPKTYTIEPLHKLLKTKHRSIKTQESSYQSLNSLWEVDRSCITWLDTQPSQSVLYISVNN</sequence>
<dbReference type="SUPFAM" id="SSF53756">
    <property type="entry name" value="UDP-Glycosyltransferase/glycogen phosphorylase"/>
    <property type="match status" value="1"/>
</dbReference>
<comment type="caution">
    <text evidence="2">The sequence shown here is derived from an EMBL/GenBank/DDBJ whole genome shotgun (WGS) entry which is preliminary data.</text>
</comment>
<dbReference type="PANTHER" id="PTHR11926:SF1392">
    <property type="entry name" value="GLYCOSYLTRANSFERASE"/>
    <property type="match status" value="1"/>
</dbReference>
<accession>A0A6A6N4A9</accession>
<dbReference type="Gene3D" id="3.40.50.2000">
    <property type="entry name" value="Glycogen Phosphorylase B"/>
    <property type="match status" value="3"/>
</dbReference>
<proteinExistence type="inferred from homology"/>
<organism evidence="2 3">
    <name type="scientific">Hevea brasiliensis</name>
    <name type="common">Para rubber tree</name>
    <name type="synonym">Siphonia brasiliensis</name>
    <dbReference type="NCBI Taxonomy" id="3981"/>
    <lineage>
        <taxon>Eukaryota</taxon>
        <taxon>Viridiplantae</taxon>
        <taxon>Streptophyta</taxon>
        <taxon>Embryophyta</taxon>
        <taxon>Tracheophyta</taxon>
        <taxon>Spermatophyta</taxon>
        <taxon>Magnoliopsida</taxon>
        <taxon>eudicotyledons</taxon>
        <taxon>Gunneridae</taxon>
        <taxon>Pentapetalae</taxon>
        <taxon>rosids</taxon>
        <taxon>fabids</taxon>
        <taxon>Malpighiales</taxon>
        <taxon>Euphorbiaceae</taxon>
        <taxon>Crotonoideae</taxon>
        <taxon>Micrandreae</taxon>
        <taxon>Hevea</taxon>
    </lineage>
</organism>
<name>A0A6A6N4A9_HEVBR</name>
<evidence type="ECO:0000313" key="2">
    <source>
        <dbReference type="EMBL" id="KAF2318989.1"/>
    </source>
</evidence>
<gene>
    <name evidence="2" type="ORF">GH714_012244</name>
</gene>
<comment type="similarity">
    <text evidence="1">Belongs to the UDP-glycosyltransferase family.</text>
</comment>
<dbReference type="GO" id="GO:0080043">
    <property type="term" value="F:quercetin 3-O-glucosyltransferase activity"/>
    <property type="evidence" value="ECO:0007669"/>
    <property type="project" value="TreeGrafter"/>
</dbReference>
<evidence type="ECO:0000256" key="1">
    <source>
        <dbReference type="ARBA" id="ARBA00009995"/>
    </source>
</evidence>
<dbReference type="Proteomes" id="UP000467840">
    <property type="component" value="Chromosome 10"/>
</dbReference>
<evidence type="ECO:0000313" key="3">
    <source>
        <dbReference type="Proteomes" id="UP000467840"/>
    </source>
</evidence>
<keyword evidence="3" id="KW-1185">Reference proteome</keyword>